<name>A0A2U9CUT2_SCOMX</name>
<dbReference type="EMBL" id="CP026261">
    <property type="protein sequence ID" value="AWP19406.1"/>
    <property type="molecule type" value="Genomic_DNA"/>
</dbReference>
<evidence type="ECO:0000313" key="2">
    <source>
        <dbReference type="Proteomes" id="UP000246464"/>
    </source>
</evidence>
<accession>A0A2U9CUT2</accession>
<proteinExistence type="predicted"/>
<reference evidence="1 2" key="1">
    <citation type="submission" date="2017-12" db="EMBL/GenBank/DDBJ databases">
        <title>Integrating genomic resources of turbot (Scophthalmus maximus) in depth evaluation of genetic and physical mapping variation across individuals.</title>
        <authorList>
            <person name="Martinez P."/>
        </authorList>
    </citation>
    <scope>NUCLEOTIDE SEQUENCE [LARGE SCALE GENOMIC DNA]</scope>
</reference>
<dbReference type="Proteomes" id="UP000246464">
    <property type="component" value="Chromosome 19"/>
</dbReference>
<dbReference type="AlphaFoldDB" id="A0A2U9CUT2"/>
<evidence type="ECO:0000313" key="1">
    <source>
        <dbReference type="EMBL" id="AWP19406.1"/>
    </source>
</evidence>
<sequence length="68" mass="7422">MAGMLMIAGLQLERRLATAEKPQRELMIQSEIRVRMFLEQSGVEATAALCSVAQVWAPLTGMGPQSSM</sequence>
<protein>
    <submittedName>
        <fullName evidence="1">Uncharacterized protein</fullName>
    </submittedName>
</protein>
<keyword evidence="2" id="KW-1185">Reference proteome</keyword>
<gene>
    <name evidence="1" type="ORF">SMAX5B_015969</name>
</gene>
<organism evidence="1 2">
    <name type="scientific">Scophthalmus maximus</name>
    <name type="common">Turbot</name>
    <name type="synonym">Psetta maxima</name>
    <dbReference type="NCBI Taxonomy" id="52904"/>
    <lineage>
        <taxon>Eukaryota</taxon>
        <taxon>Metazoa</taxon>
        <taxon>Chordata</taxon>
        <taxon>Craniata</taxon>
        <taxon>Vertebrata</taxon>
        <taxon>Euteleostomi</taxon>
        <taxon>Actinopterygii</taxon>
        <taxon>Neopterygii</taxon>
        <taxon>Teleostei</taxon>
        <taxon>Neoteleostei</taxon>
        <taxon>Acanthomorphata</taxon>
        <taxon>Carangaria</taxon>
        <taxon>Pleuronectiformes</taxon>
        <taxon>Pleuronectoidei</taxon>
        <taxon>Scophthalmidae</taxon>
        <taxon>Scophthalmus</taxon>
    </lineage>
</organism>